<sequence>MNNIESLGDPFAGVTDRPVPTTSTDVPDDAASTINFLVLGSDSRISAGDPTQWTYGAQRTDTIMLVQIPADRKHVYVMSIPRDSWVPIPDHGEAKINAAFSYGGPPLLIQTVEDLTGVRIDHFVVTDFESFKNITDDLGGVVLDLKEDFTVDGVTIPAGEQQTLDGAQALKWVRERYSLPRGDFDRVQRQQAWMRAIAAKVRNSGVLTNPVQLTSLLTTLSSSISADDGLTSDVLLNLALDLRGLSTGDITFFTAPYSGTGRSDDGQSIVLLDDAALAPLMEAWRNDDLGAYLGANGSTLDRLPAVVN</sequence>
<dbReference type="InterPro" id="IPR050922">
    <property type="entry name" value="LytR/CpsA/Psr_CW_biosynth"/>
</dbReference>
<protein>
    <submittedName>
        <fullName evidence="4">LytR family transcriptional regulator</fullName>
    </submittedName>
</protein>
<evidence type="ECO:0000256" key="2">
    <source>
        <dbReference type="SAM" id="MobiDB-lite"/>
    </source>
</evidence>
<dbReference type="Pfam" id="PF03816">
    <property type="entry name" value="LytR_cpsA_psr"/>
    <property type="match status" value="1"/>
</dbReference>
<comment type="caution">
    <text evidence="4">The sequence shown here is derived from an EMBL/GenBank/DDBJ whole genome shotgun (WGS) entry which is preliminary data.</text>
</comment>
<keyword evidence="5" id="KW-1185">Reference proteome</keyword>
<dbReference type="AlphaFoldDB" id="A0A5C5BCE0"/>
<evidence type="ECO:0000313" key="4">
    <source>
        <dbReference type="EMBL" id="TNU73762.1"/>
    </source>
</evidence>
<reference evidence="4 5" key="1">
    <citation type="submission" date="2019-06" db="EMBL/GenBank/DDBJ databases">
        <title>Draft genome sequence of Miniimonas arenae KCTC 19750T isolated from sea sand.</title>
        <authorList>
            <person name="Park S.-J."/>
        </authorList>
    </citation>
    <scope>NUCLEOTIDE SEQUENCE [LARGE SCALE GENOMIC DNA]</scope>
    <source>
        <strain evidence="4 5">KCTC 19750</strain>
    </source>
</reference>
<feature type="domain" description="Cell envelope-related transcriptional attenuator" evidence="3">
    <location>
        <begin position="59"/>
        <end position="202"/>
    </location>
</feature>
<evidence type="ECO:0000313" key="5">
    <source>
        <dbReference type="Proteomes" id="UP000313849"/>
    </source>
</evidence>
<organism evidence="4 5">
    <name type="scientific">Miniimonas arenae</name>
    <dbReference type="NCBI Taxonomy" id="676201"/>
    <lineage>
        <taxon>Bacteria</taxon>
        <taxon>Bacillati</taxon>
        <taxon>Actinomycetota</taxon>
        <taxon>Actinomycetes</taxon>
        <taxon>Micrococcales</taxon>
        <taxon>Beutenbergiaceae</taxon>
        <taxon>Miniimonas</taxon>
    </lineage>
</organism>
<dbReference type="EMBL" id="VENP01000034">
    <property type="protein sequence ID" value="TNU73762.1"/>
    <property type="molecule type" value="Genomic_DNA"/>
</dbReference>
<dbReference type="PANTHER" id="PTHR33392">
    <property type="entry name" value="POLYISOPRENYL-TEICHOIC ACID--PEPTIDOGLYCAN TEICHOIC ACID TRANSFERASE TAGU"/>
    <property type="match status" value="1"/>
</dbReference>
<dbReference type="PANTHER" id="PTHR33392:SF6">
    <property type="entry name" value="POLYISOPRENYL-TEICHOIC ACID--PEPTIDOGLYCAN TEICHOIC ACID TRANSFERASE TAGU"/>
    <property type="match status" value="1"/>
</dbReference>
<dbReference type="OrthoDB" id="9782542at2"/>
<gene>
    <name evidence="4" type="ORF">FH969_09805</name>
</gene>
<dbReference type="NCBIfam" id="TIGR00350">
    <property type="entry name" value="lytR_cpsA_psr"/>
    <property type="match status" value="1"/>
</dbReference>
<evidence type="ECO:0000259" key="3">
    <source>
        <dbReference type="Pfam" id="PF03816"/>
    </source>
</evidence>
<dbReference type="Gene3D" id="3.40.630.190">
    <property type="entry name" value="LCP protein"/>
    <property type="match status" value="1"/>
</dbReference>
<evidence type="ECO:0000256" key="1">
    <source>
        <dbReference type="ARBA" id="ARBA00006068"/>
    </source>
</evidence>
<dbReference type="Proteomes" id="UP000313849">
    <property type="component" value="Unassembled WGS sequence"/>
</dbReference>
<accession>A0A5C5BCE0</accession>
<comment type="similarity">
    <text evidence="1">Belongs to the LytR/CpsA/Psr (LCP) family.</text>
</comment>
<proteinExistence type="inferred from homology"/>
<dbReference type="InterPro" id="IPR004474">
    <property type="entry name" value="LytR_CpsA_psr"/>
</dbReference>
<name>A0A5C5BCE0_9MICO</name>
<feature type="region of interest" description="Disordered" evidence="2">
    <location>
        <begin position="1"/>
        <end position="26"/>
    </location>
</feature>